<dbReference type="EnsemblMetazoa" id="XM_019994024.1">
    <property type="protein sequence ID" value="XP_019849583.1"/>
    <property type="gene ID" value="LOC109580625"/>
</dbReference>
<evidence type="ECO:0000256" key="3">
    <source>
        <dbReference type="SAM" id="MobiDB-lite"/>
    </source>
</evidence>
<dbReference type="eggNOG" id="KOG2177">
    <property type="taxonomic scope" value="Eukaryota"/>
</dbReference>
<dbReference type="AlphaFoldDB" id="A0A1X7VVN2"/>
<dbReference type="InterPro" id="IPR001258">
    <property type="entry name" value="NHL_repeat"/>
</dbReference>
<feature type="repeat" description="NHL" evidence="2">
    <location>
        <begin position="127"/>
        <end position="153"/>
    </location>
</feature>
<feature type="repeat" description="NHL" evidence="2">
    <location>
        <begin position="245"/>
        <end position="285"/>
    </location>
</feature>
<dbReference type="InterPro" id="IPR011042">
    <property type="entry name" value="6-blade_b-propeller_TolB-like"/>
</dbReference>
<dbReference type="GO" id="GO:0000209">
    <property type="term" value="P:protein polyubiquitination"/>
    <property type="evidence" value="ECO:0007669"/>
    <property type="project" value="TreeGrafter"/>
</dbReference>
<protein>
    <recommendedName>
        <fullName evidence="6">SMP-30/Gluconolactonase/LRE-like region domain-containing protein</fullName>
    </recommendedName>
</protein>
<dbReference type="CDD" id="cd05819">
    <property type="entry name" value="NHL"/>
    <property type="match status" value="1"/>
</dbReference>
<evidence type="ECO:0000256" key="2">
    <source>
        <dbReference type="PROSITE-ProRule" id="PRU00504"/>
    </source>
</evidence>
<dbReference type="Gene3D" id="2.120.10.30">
    <property type="entry name" value="TolB, C-terminal domain"/>
    <property type="match status" value="3"/>
</dbReference>
<evidence type="ECO:0008006" key="6">
    <source>
        <dbReference type="Google" id="ProtNLM"/>
    </source>
</evidence>
<evidence type="ECO:0000313" key="4">
    <source>
        <dbReference type="EnsemblMetazoa" id="Aqu2.1.44163_001"/>
    </source>
</evidence>
<evidence type="ECO:0000313" key="5">
    <source>
        <dbReference type="Proteomes" id="UP000007879"/>
    </source>
</evidence>
<feature type="repeat" description="NHL" evidence="2">
    <location>
        <begin position="157"/>
        <end position="200"/>
    </location>
</feature>
<feature type="repeat" description="NHL" evidence="2">
    <location>
        <begin position="67"/>
        <end position="108"/>
    </location>
</feature>
<gene>
    <name evidence="4" type="primary">109580625</name>
</gene>
<feature type="compositionally biased region" description="Basic and acidic residues" evidence="3">
    <location>
        <begin position="1"/>
        <end position="27"/>
    </location>
</feature>
<feature type="region of interest" description="Disordered" evidence="3">
    <location>
        <begin position="1"/>
        <end position="33"/>
    </location>
</feature>
<dbReference type="PROSITE" id="PS51125">
    <property type="entry name" value="NHL"/>
    <property type="match status" value="4"/>
</dbReference>
<accession>A0A1X7VVN2</accession>
<dbReference type="GO" id="GO:0043161">
    <property type="term" value="P:proteasome-mediated ubiquitin-dependent protein catabolic process"/>
    <property type="evidence" value="ECO:0007669"/>
    <property type="project" value="TreeGrafter"/>
</dbReference>
<dbReference type="OrthoDB" id="27136at2759"/>
<dbReference type="KEGG" id="aqu:109580625"/>
<keyword evidence="5" id="KW-1185">Reference proteome</keyword>
<keyword evidence="1" id="KW-0677">Repeat</keyword>
<dbReference type="Proteomes" id="UP000007879">
    <property type="component" value="Unassembled WGS sequence"/>
</dbReference>
<dbReference type="OMA" id="KHCITIC"/>
<organism evidence="4">
    <name type="scientific">Amphimedon queenslandica</name>
    <name type="common">Sponge</name>
    <dbReference type="NCBI Taxonomy" id="400682"/>
    <lineage>
        <taxon>Eukaryota</taxon>
        <taxon>Metazoa</taxon>
        <taxon>Porifera</taxon>
        <taxon>Demospongiae</taxon>
        <taxon>Heteroscleromorpha</taxon>
        <taxon>Haplosclerida</taxon>
        <taxon>Niphatidae</taxon>
        <taxon>Amphimedon</taxon>
    </lineage>
</organism>
<reference evidence="4" key="2">
    <citation type="submission" date="2017-05" db="UniProtKB">
        <authorList>
            <consortium name="EnsemblMetazoa"/>
        </authorList>
    </citation>
    <scope>IDENTIFICATION</scope>
</reference>
<dbReference type="EnsemblMetazoa" id="Aqu2.1.44163_001">
    <property type="protein sequence ID" value="Aqu2.1.44163_001"/>
    <property type="gene ID" value="Aqu2.1.44163"/>
</dbReference>
<dbReference type="GO" id="GO:0008270">
    <property type="term" value="F:zinc ion binding"/>
    <property type="evidence" value="ECO:0007669"/>
    <property type="project" value="UniProtKB-KW"/>
</dbReference>
<name>A0A1X7VVN2_AMPQE</name>
<dbReference type="SUPFAM" id="SSF101898">
    <property type="entry name" value="NHL repeat"/>
    <property type="match status" value="1"/>
</dbReference>
<dbReference type="Pfam" id="PF01436">
    <property type="entry name" value="NHL"/>
    <property type="match status" value="2"/>
</dbReference>
<dbReference type="GO" id="GO:0061630">
    <property type="term" value="F:ubiquitin protein ligase activity"/>
    <property type="evidence" value="ECO:0007669"/>
    <property type="project" value="TreeGrafter"/>
</dbReference>
<reference evidence="5" key="1">
    <citation type="journal article" date="2010" name="Nature">
        <title>The Amphimedon queenslandica genome and the evolution of animal complexity.</title>
        <authorList>
            <person name="Srivastava M."/>
            <person name="Simakov O."/>
            <person name="Chapman J."/>
            <person name="Fahey B."/>
            <person name="Gauthier M.E."/>
            <person name="Mitros T."/>
            <person name="Richards G.S."/>
            <person name="Conaco C."/>
            <person name="Dacre M."/>
            <person name="Hellsten U."/>
            <person name="Larroux C."/>
            <person name="Putnam N.H."/>
            <person name="Stanke M."/>
            <person name="Adamska M."/>
            <person name="Darling A."/>
            <person name="Degnan S.M."/>
            <person name="Oakley T.H."/>
            <person name="Plachetzki D.C."/>
            <person name="Zhai Y."/>
            <person name="Adamski M."/>
            <person name="Calcino A."/>
            <person name="Cummins S.F."/>
            <person name="Goodstein D.M."/>
            <person name="Harris C."/>
            <person name="Jackson D.J."/>
            <person name="Leys S.P."/>
            <person name="Shu S."/>
            <person name="Woodcroft B.J."/>
            <person name="Vervoort M."/>
            <person name="Kosik K.S."/>
            <person name="Manning G."/>
            <person name="Degnan B.M."/>
            <person name="Rokhsar D.S."/>
        </authorList>
    </citation>
    <scope>NUCLEOTIDE SEQUENCE [LARGE SCALE GENOMIC DNA]</scope>
</reference>
<dbReference type="PANTHER" id="PTHR24104">
    <property type="entry name" value="E3 UBIQUITIN-PROTEIN LIGASE NHLRC1-RELATED"/>
    <property type="match status" value="1"/>
</dbReference>
<evidence type="ECO:0000256" key="1">
    <source>
        <dbReference type="ARBA" id="ARBA00022737"/>
    </source>
</evidence>
<dbReference type="InParanoid" id="A0A1X7VVN2"/>
<dbReference type="InterPro" id="IPR050952">
    <property type="entry name" value="TRIM-NHL_E3_ligases"/>
</dbReference>
<sequence>MAENKKKTQGEETAEERREKIKSKEKQTGSVTELERPWGIATLGDKLASIESDKHCITICTKDGNKLQTIAEEGGKMGQLMEPTGIAVTNDGHILVVDRLRVQKFNEEGKCVASASARKLNFHTMLGVAVNKADGRIYIADAEKHCIIVVSPTLALLETFGSKGSKKGQLNKPRGVAIDSTGRVFVVDANNDRVCVFSHDGKYLSSIEGELDRPSAIAIDSHDFVYVTEMVNGRVFVYDKDGSFVHKFGRCGSKEGEYSGPQGIAVDNNGDIIISDTYNNRLCIV</sequence>
<dbReference type="PANTHER" id="PTHR24104:SF25">
    <property type="entry name" value="PROTEIN LIN-41"/>
    <property type="match status" value="1"/>
</dbReference>
<proteinExistence type="predicted"/>
<dbReference type="Pfam" id="PF17170">
    <property type="entry name" value="DUF5128"/>
    <property type="match status" value="1"/>
</dbReference>